<keyword evidence="5" id="KW-0500">Molybdenum</keyword>
<comment type="similarity">
    <text evidence="3">Belongs to the prokaryotic molybdopterin-containing oxidoreductase family.</text>
</comment>
<accession>D1B0I3</accession>
<dbReference type="SUPFAM" id="SSF53706">
    <property type="entry name" value="Formate dehydrogenase/DMSO reductase, domains 1-3"/>
    <property type="match status" value="1"/>
</dbReference>
<dbReference type="Pfam" id="PF04879">
    <property type="entry name" value="Molybdop_Fe4S4"/>
    <property type="match status" value="1"/>
</dbReference>
<dbReference type="InterPro" id="IPR027467">
    <property type="entry name" value="MopterinOxRdtase_cofactor_BS"/>
</dbReference>
<evidence type="ECO:0000256" key="5">
    <source>
        <dbReference type="ARBA" id="ARBA00022505"/>
    </source>
</evidence>
<dbReference type="SMART" id="SM00926">
    <property type="entry name" value="Molybdop_Fe4S4"/>
    <property type="match status" value="1"/>
</dbReference>
<protein>
    <submittedName>
        <fullName evidence="12">Molybdopterin oxidoreductase</fullName>
    </submittedName>
</protein>
<dbReference type="PROSITE" id="PS51318">
    <property type="entry name" value="TAT"/>
    <property type="match status" value="1"/>
</dbReference>
<name>D1B0I3_SULD5</name>
<dbReference type="Proteomes" id="UP000002222">
    <property type="component" value="Chromosome"/>
</dbReference>
<dbReference type="InterPro" id="IPR006311">
    <property type="entry name" value="TAT_signal"/>
</dbReference>
<evidence type="ECO:0000256" key="1">
    <source>
        <dbReference type="ARBA" id="ARBA00001942"/>
    </source>
</evidence>
<dbReference type="InterPro" id="IPR006655">
    <property type="entry name" value="Mopterin_OxRdtase_prok_CS"/>
</dbReference>
<dbReference type="PANTHER" id="PTHR43742">
    <property type="entry name" value="TRIMETHYLAMINE-N-OXIDE REDUCTASE"/>
    <property type="match status" value="1"/>
</dbReference>
<dbReference type="NCBIfam" id="TIGR01409">
    <property type="entry name" value="TAT_signal_seq"/>
    <property type="match status" value="1"/>
</dbReference>
<dbReference type="Gene3D" id="2.20.25.90">
    <property type="entry name" value="ADC-like domains"/>
    <property type="match status" value="1"/>
</dbReference>
<dbReference type="OrthoDB" id="9803192at2"/>
<reference evidence="12 13" key="2">
    <citation type="journal article" date="2010" name="Stand. Genomic Sci.">
        <title>Complete genome sequence of Sulfurospirillum deleyianum type strain (5175).</title>
        <authorList>
            <person name="Sikorski J."/>
            <person name="Lapidus A."/>
            <person name="Copeland A."/>
            <person name="Glavina Del Rio T."/>
            <person name="Nolan M."/>
            <person name="Lucas S."/>
            <person name="Chen F."/>
            <person name="Tice H."/>
            <person name="Cheng J.F."/>
            <person name="Saunders E."/>
            <person name="Bruce D."/>
            <person name="Goodwin L."/>
            <person name="Pitluck S."/>
            <person name="Ovchinnikova G."/>
            <person name="Pati A."/>
            <person name="Ivanova N."/>
            <person name="Mavromatis K."/>
            <person name="Chen A."/>
            <person name="Palaniappan K."/>
            <person name="Chain P."/>
            <person name="Land M."/>
            <person name="Hauser L."/>
            <person name="Chang Y.J."/>
            <person name="Jeffries C.D."/>
            <person name="Brettin T."/>
            <person name="Detter J.C."/>
            <person name="Han C."/>
            <person name="Rohde M."/>
            <person name="Lang E."/>
            <person name="Spring S."/>
            <person name="Goker M."/>
            <person name="Bristow J."/>
            <person name="Eisen J.A."/>
            <person name="Markowitz V."/>
            <person name="Hugenholtz P."/>
            <person name="Kyrpides N.C."/>
            <person name="Klenk H.P."/>
        </authorList>
    </citation>
    <scope>NUCLEOTIDE SEQUENCE [LARGE SCALE GENOMIC DNA]</scope>
    <source>
        <strain evidence="13">ATCC 51133 / DSM 6946 / 5175</strain>
    </source>
</reference>
<dbReference type="InterPro" id="IPR006657">
    <property type="entry name" value="MoPterin_dinucl-bd_dom"/>
</dbReference>
<dbReference type="HOGENOM" id="CLU_000422_13_3_7"/>
<dbReference type="PROSITE" id="PS00932">
    <property type="entry name" value="MOLYBDOPTERIN_PROK_3"/>
    <property type="match status" value="1"/>
</dbReference>
<keyword evidence="7" id="KW-0732">Signal</keyword>
<dbReference type="InterPro" id="IPR006963">
    <property type="entry name" value="Mopterin_OxRdtase_4Fe-4S_dom"/>
</dbReference>
<gene>
    <name evidence="12" type="ordered locus">Sdel_0265</name>
</gene>
<comment type="cofactor">
    <cofactor evidence="1">
        <name>Mo-bis(molybdopterin guanine dinucleotide)</name>
        <dbReference type="ChEBI" id="CHEBI:60539"/>
    </cofactor>
</comment>
<keyword evidence="10" id="KW-0411">Iron-sulfur</keyword>
<dbReference type="InterPro" id="IPR009010">
    <property type="entry name" value="Asp_de-COase-like_dom_sf"/>
</dbReference>
<evidence type="ECO:0000256" key="6">
    <source>
        <dbReference type="ARBA" id="ARBA00022723"/>
    </source>
</evidence>
<evidence type="ECO:0000256" key="9">
    <source>
        <dbReference type="ARBA" id="ARBA00023004"/>
    </source>
</evidence>
<evidence type="ECO:0000313" key="12">
    <source>
        <dbReference type="EMBL" id="ACZ11302.1"/>
    </source>
</evidence>
<evidence type="ECO:0000256" key="3">
    <source>
        <dbReference type="ARBA" id="ARBA00010312"/>
    </source>
</evidence>
<dbReference type="Pfam" id="PF01568">
    <property type="entry name" value="Molydop_binding"/>
    <property type="match status" value="1"/>
</dbReference>
<reference evidence="13" key="1">
    <citation type="submission" date="2009-11" db="EMBL/GenBank/DDBJ databases">
        <title>The complete genome of Sulfurospirillum deleyianum DSM 6946.</title>
        <authorList>
            <consortium name="US DOE Joint Genome Institute (JGI-PGF)"/>
            <person name="Lucas S."/>
            <person name="Copeland A."/>
            <person name="Lapidus A."/>
            <person name="Glavina del Rio T."/>
            <person name="Dalin E."/>
            <person name="Tice H."/>
            <person name="Bruce D."/>
            <person name="Goodwin L."/>
            <person name="Pitluck S."/>
            <person name="Kyrpides N."/>
            <person name="Mavromatis K."/>
            <person name="Ivanova N."/>
            <person name="Ovchinnikova G."/>
            <person name="Munk A.C."/>
            <person name="Lu M."/>
            <person name="Brettin T."/>
            <person name="Detter J.C."/>
            <person name="Han C."/>
            <person name="Tapia R."/>
            <person name="Larimer F."/>
            <person name="Land M."/>
            <person name="Hauser L."/>
            <person name="Markowitz V."/>
            <person name="Cheng J.F."/>
            <person name="Hugenholtz P."/>
            <person name="Woyke T."/>
            <person name="Wu D."/>
            <person name="Aumann P."/>
            <person name="Schneider S."/>
            <person name="Lang E."/>
            <person name="Spring S."/>
            <person name="Klenk H.P."/>
            <person name="Eisen J.A."/>
        </authorList>
    </citation>
    <scope>NUCLEOTIDE SEQUENCE [LARGE SCALE GENOMIC DNA]</scope>
    <source>
        <strain evidence="13">ATCC 51133 / DSM 6946 / 5175</strain>
    </source>
</reference>
<organism evidence="12 13">
    <name type="scientific">Sulfurospirillum deleyianum (strain ATCC 51133 / DSM 6946 / 5175)</name>
    <dbReference type="NCBI Taxonomy" id="525898"/>
    <lineage>
        <taxon>Bacteria</taxon>
        <taxon>Pseudomonadati</taxon>
        <taxon>Campylobacterota</taxon>
        <taxon>Epsilonproteobacteria</taxon>
        <taxon>Campylobacterales</taxon>
        <taxon>Sulfurospirillaceae</taxon>
        <taxon>Sulfurospirillum</taxon>
    </lineage>
</organism>
<dbReference type="SUPFAM" id="SSF50692">
    <property type="entry name" value="ADC-like"/>
    <property type="match status" value="1"/>
</dbReference>
<dbReference type="EMBL" id="CP001816">
    <property type="protein sequence ID" value="ACZ11302.1"/>
    <property type="molecule type" value="Genomic_DNA"/>
</dbReference>
<dbReference type="STRING" id="525898.Sdel_0265"/>
<dbReference type="KEGG" id="sdl:Sdel_0265"/>
<evidence type="ECO:0000313" key="13">
    <source>
        <dbReference type="Proteomes" id="UP000002222"/>
    </source>
</evidence>
<dbReference type="PROSITE" id="PS00490">
    <property type="entry name" value="MOLYBDOPTERIN_PROK_2"/>
    <property type="match status" value="1"/>
</dbReference>
<dbReference type="CDD" id="cd02778">
    <property type="entry name" value="MopB_CT_Thiosulfate-R-like"/>
    <property type="match status" value="1"/>
</dbReference>
<evidence type="ECO:0000256" key="4">
    <source>
        <dbReference type="ARBA" id="ARBA00022485"/>
    </source>
</evidence>
<proteinExistence type="inferred from homology"/>
<dbReference type="AlphaFoldDB" id="D1B0I3"/>
<keyword evidence="6" id="KW-0479">Metal-binding</keyword>
<dbReference type="InterPro" id="IPR006656">
    <property type="entry name" value="Mopterin_OxRdtase"/>
</dbReference>
<dbReference type="Pfam" id="PF00384">
    <property type="entry name" value="Molybdopterin"/>
    <property type="match status" value="1"/>
</dbReference>
<dbReference type="GO" id="GO:0043546">
    <property type="term" value="F:molybdopterin cofactor binding"/>
    <property type="evidence" value="ECO:0007669"/>
    <property type="project" value="InterPro"/>
</dbReference>
<keyword evidence="9" id="KW-0408">Iron</keyword>
<dbReference type="PROSITE" id="PS51669">
    <property type="entry name" value="4FE4S_MOW_BIS_MGD"/>
    <property type="match status" value="1"/>
</dbReference>
<dbReference type="GO" id="GO:0051539">
    <property type="term" value="F:4 iron, 4 sulfur cluster binding"/>
    <property type="evidence" value="ECO:0007669"/>
    <property type="project" value="UniProtKB-KW"/>
</dbReference>
<evidence type="ECO:0000256" key="7">
    <source>
        <dbReference type="ARBA" id="ARBA00022729"/>
    </source>
</evidence>
<sequence>MTQMLSRRGFLKLSSTAAAVAGFSSIPGTLGAMDEIKKQYKGNTKFTPSICEMCTSSCTIEARVEDGKGMFIRGNPKDKSRGGKVCARGSAGFNQLYDPQRLVKPIMRVGERGEGKWKEVSWDEAYTFIAKKLDEIKQKHGAHTVAFTARSGWTKTWFHNLAQAYGSHNLFGHEATCPLAYGMAAKDVYNHGSIGRDFAKAKYIINMGHNVFEGIVISYARAYMDALSHGAKLVTLEPRLSTMAAKSTEWHAIKPGHDLPFVLAFIHTLIHENLYDKKFVEKYCEGFEELKASVEPYTPEKMAVECDIPADTIKRLAREFAKAAPKAVFDYGHRVTFTPQELELRRAMMMVNALVGAVEKEGGYYLGKSADFYNQFIGEGDPKAPKLKKPKIPAYPKVSVPRIDRIGEKDSEFFLAKKGAGIVTLVPHAALKELPGVGYKIHGWFIARNNPVMTQSNMENVIKALKAMDLVVVHDIQVSDTAWFADVVLPDTTYLERDEEFTASGSKNPSYGVGRQKVVEPVGDARPGWRVAKELAEKMGLSAYFPYKDIEDYRLQQVGDNIDLLAKLKANGSASFGVPLLLQDKKSVANFVKKFPSAAVHVNEEGTIDFPHKIKLFSPKLEEVSKKGALSYEPYKYKENDELYFINGKSAVRTNGHNGNNVWLNNLLDDAAVWIHPKTAARLGIKNGDNIEVYNKYSSQKGKALVTKGVREDTVFAYFGFGHVSKELKRAYGKGVHSNALYSPHVSANCGMNLHVVGVKVKKA</sequence>
<evidence type="ECO:0000256" key="2">
    <source>
        <dbReference type="ARBA" id="ARBA00001966"/>
    </source>
</evidence>
<dbReference type="Gene3D" id="3.40.50.740">
    <property type="match status" value="1"/>
</dbReference>
<dbReference type="Gene3D" id="3.40.228.10">
    <property type="entry name" value="Dimethylsulfoxide Reductase, domain 2"/>
    <property type="match status" value="1"/>
</dbReference>
<dbReference type="PROSITE" id="PS00551">
    <property type="entry name" value="MOLYBDOPTERIN_PROK_1"/>
    <property type="match status" value="1"/>
</dbReference>
<keyword evidence="8" id="KW-0560">Oxidoreductase</keyword>
<evidence type="ECO:0000256" key="8">
    <source>
        <dbReference type="ARBA" id="ARBA00023002"/>
    </source>
</evidence>
<dbReference type="NCBIfam" id="NF012032">
    <property type="entry name" value="PRK15488.1"/>
    <property type="match status" value="1"/>
</dbReference>
<dbReference type="GO" id="GO:0016491">
    <property type="term" value="F:oxidoreductase activity"/>
    <property type="evidence" value="ECO:0007669"/>
    <property type="project" value="UniProtKB-KW"/>
</dbReference>
<feature type="domain" description="4Fe-4S Mo/W bis-MGD-type" evidence="11">
    <location>
        <begin position="44"/>
        <end position="100"/>
    </location>
</feature>
<dbReference type="Gene3D" id="2.40.40.20">
    <property type="match status" value="1"/>
</dbReference>
<keyword evidence="13" id="KW-1185">Reference proteome</keyword>
<evidence type="ECO:0000256" key="10">
    <source>
        <dbReference type="ARBA" id="ARBA00023014"/>
    </source>
</evidence>
<keyword evidence="4" id="KW-0004">4Fe-4S</keyword>
<evidence type="ECO:0000259" key="11">
    <source>
        <dbReference type="PROSITE" id="PS51669"/>
    </source>
</evidence>
<dbReference type="InterPro" id="IPR050612">
    <property type="entry name" value="Prok_Mopterin_Oxidored"/>
</dbReference>
<dbReference type="GO" id="GO:0046872">
    <property type="term" value="F:metal ion binding"/>
    <property type="evidence" value="ECO:0007669"/>
    <property type="project" value="UniProtKB-KW"/>
</dbReference>
<comment type="cofactor">
    <cofactor evidence="2">
        <name>[4Fe-4S] cluster</name>
        <dbReference type="ChEBI" id="CHEBI:49883"/>
    </cofactor>
</comment>
<dbReference type="PANTHER" id="PTHR43742:SF9">
    <property type="entry name" value="TETRATHIONATE REDUCTASE SUBUNIT A"/>
    <property type="match status" value="1"/>
</dbReference>
<dbReference type="eggNOG" id="COG0243">
    <property type="taxonomic scope" value="Bacteria"/>
</dbReference>
<dbReference type="InterPro" id="IPR019546">
    <property type="entry name" value="TAT_signal_bac_arc"/>
</dbReference>
<dbReference type="RefSeq" id="WP_012856068.1">
    <property type="nucleotide sequence ID" value="NC_013512.1"/>
</dbReference>
<dbReference type="CDD" id="cd02755">
    <property type="entry name" value="MopB_Thiosulfate-R-like"/>
    <property type="match status" value="1"/>
</dbReference>